<reference evidence="2" key="1">
    <citation type="submission" date="2017-06" db="EMBL/GenBank/DDBJ databases">
        <authorList>
            <person name="Zhao X."/>
        </authorList>
    </citation>
    <scope>NUCLEOTIDE SEQUENCE [LARGE SCALE GENOMIC DNA]</scope>
</reference>
<keyword evidence="2" id="KW-1185">Reference proteome</keyword>
<evidence type="ECO:0000313" key="1">
    <source>
        <dbReference type="EMBL" id="ATA65406.1"/>
    </source>
</evidence>
<dbReference type="InterPro" id="IPR055618">
    <property type="entry name" value="DUF7194"/>
</dbReference>
<evidence type="ECO:0000313" key="2">
    <source>
        <dbReference type="Proteomes" id="UP000223363"/>
    </source>
</evidence>
<dbReference type="Proteomes" id="UP000223363">
    <property type="component" value="Segment"/>
</dbReference>
<gene>
    <name evidence="1" type="ORF">2050HW_00071</name>
</gene>
<dbReference type="EMBL" id="MF285618">
    <property type="protein sequence ID" value="ATA65406.1"/>
    <property type="molecule type" value="Genomic_DNA"/>
</dbReference>
<proteinExistence type="predicted"/>
<name>A0A289YMB3_9CAUD</name>
<accession>A0A289YMB3</accession>
<sequence>MVVKNTPSIPMRGIWSLKSPWAADPTLLYTCIALRKFREMISLDGVDIFKVHYQPKGLSQEKYQEDLAADATMCVLSSDAGAVIQVPDTYIEKYPGIAMSNYGIAIISAQLGPIPLNVSFDFLLEQVGNVISDTFGVTPTMNLDQIPATTAITPEDADALEAARQAAIKNRTSTYAQLLQEQQANASLRQTVAELQKLLTKK</sequence>
<organism evidence="1 2">
    <name type="scientific">Serratia phage vB_SmaM_ 2050HW</name>
    <dbReference type="NCBI Taxonomy" id="2024252"/>
    <lineage>
        <taxon>Viruses</taxon>
        <taxon>Duplodnaviria</taxon>
        <taxon>Heunggongvirae</taxon>
        <taxon>Uroviricota</taxon>
        <taxon>Caudoviricetes</taxon>
        <taxon>Chimalliviridae</taxon>
        <taxon>Moabitevirus</taxon>
        <taxon>Moabitevirus mv2050HW</taxon>
    </lineage>
</organism>
<dbReference type="Pfam" id="PF23824">
    <property type="entry name" value="DUF7194"/>
    <property type="match status" value="1"/>
</dbReference>
<protein>
    <submittedName>
        <fullName evidence="1">Uncharacterized protein</fullName>
    </submittedName>
</protein>